<dbReference type="RefSeq" id="WP_353864594.1">
    <property type="nucleotide sequence ID" value="NZ_CP088295.1"/>
</dbReference>
<dbReference type="InterPro" id="IPR007267">
    <property type="entry name" value="GtrA_DPMS_TM"/>
</dbReference>
<evidence type="ECO:0000313" key="8">
    <source>
        <dbReference type="EMBL" id="UUY04101.1"/>
    </source>
</evidence>
<accession>A0ABY5PHG9</accession>
<evidence type="ECO:0000256" key="1">
    <source>
        <dbReference type="ARBA" id="ARBA00004141"/>
    </source>
</evidence>
<gene>
    <name evidence="8" type="ORF">LRS13_00810</name>
</gene>
<dbReference type="PANTHER" id="PTHR38459">
    <property type="entry name" value="PROPHAGE BACTOPRENOL-LINKED GLUCOSE TRANSLOCASE HOMOLOG"/>
    <property type="match status" value="1"/>
</dbReference>
<proteinExistence type="inferred from homology"/>
<protein>
    <submittedName>
        <fullName evidence="8">GtrA family protein</fullName>
    </submittedName>
</protein>
<keyword evidence="4 6" id="KW-1133">Transmembrane helix</keyword>
<dbReference type="InterPro" id="IPR051401">
    <property type="entry name" value="GtrA_CellWall_Glycosyl"/>
</dbReference>
<feature type="transmembrane region" description="Helical" evidence="6">
    <location>
        <begin position="72"/>
        <end position="93"/>
    </location>
</feature>
<sequence>MTTQEQGLRYLVVGGFNFFFGFGVFVALQLAFGDVLGYVVVFCLAWLINVTEAFILNRLFVFKVRGHVLRDFLRFCLVQASGAVLNLVGLVIAVDGFGMEVLVAQIFLFPTVVVLTFLGHKLFSFHRQPDPAHD</sequence>
<comment type="subcellular location">
    <subcellularLocation>
        <location evidence="1">Membrane</location>
        <topology evidence="1">Multi-pass membrane protein</topology>
    </subcellularLocation>
</comment>
<comment type="similarity">
    <text evidence="2">Belongs to the GtrA family.</text>
</comment>
<evidence type="ECO:0000256" key="3">
    <source>
        <dbReference type="ARBA" id="ARBA00022692"/>
    </source>
</evidence>
<evidence type="ECO:0000256" key="4">
    <source>
        <dbReference type="ARBA" id="ARBA00022989"/>
    </source>
</evidence>
<evidence type="ECO:0000256" key="5">
    <source>
        <dbReference type="ARBA" id="ARBA00023136"/>
    </source>
</evidence>
<dbReference type="EMBL" id="CP088295">
    <property type="protein sequence ID" value="UUY04101.1"/>
    <property type="molecule type" value="Genomic_DNA"/>
</dbReference>
<keyword evidence="5 6" id="KW-0472">Membrane</keyword>
<keyword evidence="9" id="KW-1185">Reference proteome</keyword>
<evidence type="ECO:0000256" key="2">
    <source>
        <dbReference type="ARBA" id="ARBA00009399"/>
    </source>
</evidence>
<dbReference type="PANTHER" id="PTHR38459:SF1">
    <property type="entry name" value="PROPHAGE BACTOPRENOL-LINKED GLUCOSE TRANSLOCASE HOMOLOG"/>
    <property type="match status" value="1"/>
</dbReference>
<feature type="transmembrane region" description="Helical" evidence="6">
    <location>
        <begin position="38"/>
        <end position="60"/>
    </location>
</feature>
<dbReference type="Pfam" id="PF04138">
    <property type="entry name" value="GtrA_DPMS_TM"/>
    <property type="match status" value="1"/>
</dbReference>
<evidence type="ECO:0000256" key="6">
    <source>
        <dbReference type="SAM" id="Phobius"/>
    </source>
</evidence>
<reference evidence="9" key="1">
    <citation type="submission" date="2021-11" db="EMBL/GenBank/DDBJ databases">
        <title>Cultivation dependent microbiological survey of springs from the worlds oldest radium mine currently devoted to the extraction of radon-saturated water.</title>
        <authorList>
            <person name="Kapinusova G."/>
            <person name="Smrhova T."/>
            <person name="Strejcek M."/>
            <person name="Suman J."/>
            <person name="Jani K."/>
            <person name="Pajer P."/>
            <person name="Uhlik O."/>
        </authorList>
    </citation>
    <scope>NUCLEOTIDE SEQUENCE [LARGE SCALE GENOMIC DNA]</scope>
    <source>
        <strain evidence="9">J379</strain>
    </source>
</reference>
<evidence type="ECO:0000313" key="9">
    <source>
        <dbReference type="Proteomes" id="UP001058860"/>
    </source>
</evidence>
<feature type="transmembrane region" description="Helical" evidence="6">
    <location>
        <begin position="7"/>
        <end position="32"/>
    </location>
</feature>
<keyword evidence="3 6" id="KW-0812">Transmembrane</keyword>
<evidence type="ECO:0000259" key="7">
    <source>
        <dbReference type="Pfam" id="PF04138"/>
    </source>
</evidence>
<name>A0ABY5PHG9_9ACTN</name>
<feature type="domain" description="GtrA/DPMS transmembrane" evidence="7">
    <location>
        <begin position="9"/>
        <end position="125"/>
    </location>
</feature>
<organism evidence="8 9">
    <name type="scientific">Svornostia abyssi</name>
    <dbReference type="NCBI Taxonomy" id="2898438"/>
    <lineage>
        <taxon>Bacteria</taxon>
        <taxon>Bacillati</taxon>
        <taxon>Actinomycetota</taxon>
        <taxon>Thermoleophilia</taxon>
        <taxon>Solirubrobacterales</taxon>
        <taxon>Baekduiaceae</taxon>
        <taxon>Svornostia</taxon>
    </lineage>
</organism>
<dbReference type="Proteomes" id="UP001058860">
    <property type="component" value="Chromosome"/>
</dbReference>
<feature type="transmembrane region" description="Helical" evidence="6">
    <location>
        <begin position="99"/>
        <end position="118"/>
    </location>
</feature>